<feature type="region of interest" description="Disordered" evidence="7">
    <location>
        <begin position="1"/>
        <end position="26"/>
    </location>
</feature>
<evidence type="ECO:0000259" key="9">
    <source>
        <dbReference type="PROSITE" id="PS50222"/>
    </source>
</evidence>
<dbReference type="Proteomes" id="UP000441208">
    <property type="component" value="Unassembled WGS sequence"/>
</dbReference>
<dbReference type="InterPro" id="IPR011992">
    <property type="entry name" value="EF-hand-dom_pair"/>
</dbReference>
<dbReference type="Proteomes" id="UP000440367">
    <property type="component" value="Unassembled WGS sequence"/>
</dbReference>
<feature type="region of interest" description="Disordered" evidence="7">
    <location>
        <begin position="861"/>
        <end position="902"/>
    </location>
</feature>
<evidence type="ECO:0000256" key="6">
    <source>
        <dbReference type="ARBA" id="ARBA00023136"/>
    </source>
</evidence>
<organism evidence="11 26">
    <name type="scientific">Phytophthora fragariae</name>
    <dbReference type="NCBI Taxonomy" id="53985"/>
    <lineage>
        <taxon>Eukaryota</taxon>
        <taxon>Sar</taxon>
        <taxon>Stramenopiles</taxon>
        <taxon>Oomycota</taxon>
        <taxon>Peronosporomycetes</taxon>
        <taxon>Peronosporales</taxon>
        <taxon>Peronosporaceae</taxon>
        <taxon>Phytophthora</taxon>
    </lineage>
</organism>
<dbReference type="GO" id="GO:0005886">
    <property type="term" value="C:plasma membrane"/>
    <property type="evidence" value="ECO:0007669"/>
    <property type="project" value="UniProtKB-SubCell"/>
</dbReference>
<dbReference type="SUPFAM" id="SSF47473">
    <property type="entry name" value="EF-hand"/>
    <property type="match status" value="1"/>
</dbReference>
<dbReference type="PANTHER" id="PTHR30509:SF9">
    <property type="entry name" value="MULTIDRUG RESISTANCE PROTEIN MDTO"/>
    <property type="match status" value="1"/>
</dbReference>
<feature type="transmembrane region" description="Helical" evidence="8">
    <location>
        <begin position="139"/>
        <end position="159"/>
    </location>
</feature>
<evidence type="ECO:0000256" key="2">
    <source>
        <dbReference type="ARBA" id="ARBA00022475"/>
    </source>
</evidence>
<dbReference type="Proteomes" id="UP000440732">
    <property type="component" value="Unassembled WGS sequence"/>
</dbReference>
<evidence type="ECO:0000313" key="15">
    <source>
        <dbReference type="EMBL" id="KAE9184827.1"/>
    </source>
</evidence>
<feature type="region of interest" description="Disordered" evidence="7">
    <location>
        <begin position="1118"/>
        <end position="1140"/>
    </location>
</feature>
<dbReference type="Proteomes" id="UP000437068">
    <property type="component" value="Unassembled WGS sequence"/>
</dbReference>
<evidence type="ECO:0000313" key="16">
    <source>
        <dbReference type="EMBL" id="KAE9194303.1"/>
    </source>
</evidence>
<dbReference type="EMBL" id="QXFZ01001911">
    <property type="protein sequence ID" value="KAE9083248.1"/>
    <property type="molecule type" value="Genomic_DNA"/>
</dbReference>
<reference evidence="26 27" key="1">
    <citation type="submission" date="2018-09" db="EMBL/GenBank/DDBJ databases">
        <title>Genomic investigation of the strawberry pathogen Phytophthora fragariae indicates pathogenicity is determined by transcriptional variation in three key races.</title>
        <authorList>
            <person name="Adams T.M."/>
            <person name="Armitage A.D."/>
            <person name="Sobczyk M.K."/>
            <person name="Bates H.J."/>
            <person name="Dunwell J.M."/>
            <person name="Nellist C.F."/>
            <person name="Harrison R.J."/>
        </authorList>
    </citation>
    <scope>NUCLEOTIDE SEQUENCE [LARGE SCALE GENOMIC DNA]</scope>
    <source>
        <strain evidence="18 22">A4</strain>
        <strain evidence="17 23">BC-1</strain>
        <strain evidence="16 27">BC-23</strain>
        <strain evidence="15 21">NOV-27</strain>
        <strain evidence="14 24">NOV-5</strain>
        <strain evidence="12 25">NOV-71</strain>
        <strain evidence="19 28">NOV-77</strain>
        <strain evidence="10 20">NOV-9</strain>
        <strain evidence="13 29">ONT-3</strain>
        <strain evidence="11 26">SCRP245</strain>
    </source>
</reference>
<dbReference type="EMBL" id="QXGE01001855">
    <property type="protein sequence ID" value="KAE9287502.1"/>
    <property type="molecule type" value="Genomic_DNA"/>
</dbReference>
<evidence type="ECO:0000313" key="20">
    <source>
        <dbReference type="Proteomes" id="UP000429523"/>
    </source>
</evidence>
<evidence type="ECO:0000256" key="1">
    <source>
        <dbReference type="ARBA" id="ARBA00004651"/>
    </source>
</evidence>
<dbReference type="InterPro" id="IPR018247">
    <property type="entry name" value="EF_Hand_1_Ca_BS"/>
</dbReference>
<dbReference type="Proteomes" id="UP000488956">
    <property type="component" value="Unassembled WGS sequence"/>
</dbReference>
<dbReference type="EMBL" id="QXGD01001915">
    <property type="protein sequence ID" value="KAE9196752.1"/>
    <property type="molecule type" value="Genomic_DNA"/>
</dbReference>
<comment type="subcellular location">
    <subcellularLocation>
        <location evidence="1">Cell membrane</location>
        <topology evidence="1">Multi-pass membrane protein</topology>
    </subcellularLocation>
</comment>
<dbReference type="PROSITE" id="PS00018">
    <property type="entry name" value="EF_HAND_1"/>
    <property type="match status" value="1"/>
</dbReference>
<dbReference type="Proteomes" id="UP000429523">
    <property type="component" value="Unassembled WGS sequence"/>
</dbReference>
<keyword evidence="3 8" id="KW-0812">Transmembrane</keyword>
<feature type="transmembrane region" description="Helical" evidence="8">
    <location>
        <begin position="553"/>
        <end position="577"/>
    </location>
</feature>
<evidence type="ECO:0000256" key="7">
    <source>
        <dbReference type="SAM" id="MobiDB-lite"/>
    </source>
</evidence>
<evidence type="ECO:0000313" key="21">
    <source>
        <dbReference type="Proteomes" id="UP000433483"/>
    </source>
</evidence>
<accession>A0A6A3IZY9</accession>
<evidence type="ECO:0000313" key="19">
    <source>
        <dbReference type="EMBL" id="KAE9308001.1"/>
    </source>
</evidence>
<keyword evidence="5 8" id="KW-1133">Transmembrane helix</keyword>
<evidence type="ECO:0000313" key="11">
    <source>
        <dbReference type="EMBL" id="KAE8985484.1"/>
    </source>
</evidence>
<evidence type="ECO:0000313" key="22">
    <source>
        <dbReference type="Proteomes" id="UP000437068"/>
    </source>
</evidence>
<evidence type="ECO:0000256" key="8">
    <source>
        <dbReference type="SAM" id="Phobius"/>
    </source>
</evidence>
<dbReference type="InterPro" id="IPR002048">
    <property type="entry name" value="EF_hand_dom"/>
</dbReference>
<dbReference type="EMBL" id="QXGA01001886">
    <property type="protein sequence ID" value="KAE9108051.1"/>
    <property type="molecule type" value="Genomic_DNA"/>
</dbReference>
<evidence type="ECO:0000313" key="13">
    <source>
        <dbReference type="EMBL" id="KAE9083362.1"/>
    </source>
</evidence>
<gene>
    <name evidence="18" type="ORF">PF001_g20955</name>
    <name evidence="17" type="ORF">PF002_g22962</name>
    <name evidence="16" type="ORF">PF004_g20760</name>
    <name evidence="15" type="ORF">PF005_g21517</name>
    <name evidence="14" type="ORF">PF006_g20960</name>
    <name evidence="12" type="ORF">PF007_g21975</name>
    <name evidence="19" type="ORF">PF008_g21092</name>
    <name evidence="10" type="ORF">PF009_g22842</name>
    <name evidence="13" type="ORF">PF010_g21243</name>
    <name evidence="11" type="ORF">PF011_g20371</name>
</gene>
<dbReference type="EMBL" id="QXGB01001840">
    <property type="protein sequence ID" value="KAE9184827.1"/>
    <property type="molecule type" value="Genomic_DNA"/>
</dbReference>
<dbReference type="CDD" id="cd00051">
    <property type="entry name" value="EFh"/>
    <property type="match status" value="1"/>
</dbReference>
<sequence length="1222" mass="135288">MAPRQYESNNNAAANGSSSPATAGHLSVDLDIDSSGVPMTSATEASDFYIDLQSPRPQTQSMRLRLRKQASSTSFLSAEAAENLRRRVARVKKNRHPKEARVFKRHLQLAVRIAVGVMLAGVVQTHGSDREWLFLPASYYLGGLTVASMMVIYAAANTVGGVLEQVWQIDVGVAIALLYNFVVFACVPITQGDLMTVSKNINGSTYYVSLHDWGVTLPLLALFTLVVLLSPMQTNVKKFAVSTNLYFTLTLVDPMNPVFTSILKDNSSGNSYYGTDNLLKQLAIYSAVGVVGTLIALATMVLPYPIFAMRKLRKHMAASPHDIRDILNLIVDSYCFRAKDIKKMDFFKLRLDRSLGNAHERLTTMESLLNDCWWEELVGLGVCFHFNKTVAKQLVKLYAKLLADLHAMKFAIEAETCHWTHVVLLKKMQTRFYVLQVEANDLLEDISLKIVRSSRNMSSPKFASLEQALERLMVKYTTLYGNLLSADVHTADDVGKTMPLNVFVFSFHVFVISLLEFEEKFNRKNFSARYRVKNFLKLTCRSLLQPISYPRRLIIFAFRTTLAIIIGICCATFIFAFSSTAPTAIAMVAEDNIGGTYGNTVNRVGGLVAGTVVPSIFSFFVCKVSSDYVYNTLNNIVLFVWTVGSMYVWFCGRYMALAGMTSAFMAASVLLDHSCRSTTTSTTVSYASLTQNALGILILMIVEVVIYPRSSRGLLRSNVQQLLTQYCGVFHDVFRHHIAYNQPTPVAVGPLAEEDIEIANALLGRSDVKVLKDQLKVAIPQLLKTQAKLVNDSAMEPTLWKPPFSTSKYTKVLNVCRDLLDRLDVLVDLVDWHENRRSSGKDKPIRRWNQSRIDAECTAAFTAAQESPSPTSTAVAEMVGGDDTTEKPSSPAPSSPLPNVTTTPPAVAKIKWEQSLAVVEAGVEEAFDTLVTLFGEEFSASTAEDHAIYLQMKEAFRIADVHRRGVVDVSELSLLLEKLMPYSGSQGIEGMEQYVDEFMQLVDKDHDGKISFNEFMQALNEGFRLELEIYDDQPQVPVADVVTGPNGAQLTHSKSIRLLRKSSLRRNSIQSTQTDGSDDPSTPGRHKHVTIVSPPPPDTRPRASSNFVDMSTFETSKKSDSSAFDQTGATQEMTSSSRRHRFRGLSSASESSAPEALLNVEAFTLTEAAAALKQSYGECLLGYVDDHSRRVTMEDFIVMSCVISACESIAENLTRLNTLAAS</sequence>
<evidence type="ECO:0000313" key="12">
    <source>
        <dbReference type="EMBL" id="KAE9083248.1"/>
    </source>
</evidence>
<proteinExistence type="predicted"/>
<feature type="compositionally biased region" description="Polar residues" evidence="7">
    <location>
        <begin position="1121"/>
        <end position="1136"/>
    </location>
</feature>
<feature type="transmembrane region" description="Helical" evidence="8">
    <location>
        <begin position="604"/>
        <end position="621"/>
    </location>
</feature>
<evidence type="ECO:0000313" key="26">
    <source>
        <dbReference type="Proteomes" id="UP000460718"/>
    </source>
</evidence>
<dbReference type="EMBL" id="QXGC01001888">
    <property type="protein sequence ID" value="KAE9194303.1"/>
    <property type="molecule type" value="Genomic_DNA"/>
</dbReference>
<feature type="transmembrane region" description="Helical" evidence="8">
    <location>
        <begin position="109"/>
        <end position="127"/>
    </location>
</feature>
<feature type="transmembrane region" description="Helical" evidence="8">
    <location>
        <begin position="628"/>
        <end position="648"/>
    </location>
</feature>
<evidence type="ECO:0000313" key="25">
    <source>
        <dbReference type="Proteomes" id="UP000441208"/>
    </source>
</evidence>
<feature type="transmembrane region" description="Helical" evidence="8">
    <location>
        <begin position="210"/>
        <end position="232"/>
    </location>
</feature>
<dbReference type="Proteomes" id="UP000433483">
    <property type="component" value="Unassembled WGS sequence"/>
</dbReference>
<dbReference type="Gene3D" id="1.10.238.10">
    <property type="entry name" value="EF-hand"/>
    <property type="match status" value="1"/>
</dbReference>
<dbReference type="EMBL" id="QXFW01001812">
    <property type="protein sequence ID" value="KAE8985484.1"/>
    <property type="molecule type" value="Genomic_DNA"/>
</dbReference>
<dbReference type="PANTHER" id="PTHR30509">
    <property type="entry name" value="P-HYDROXYBENZOIC ACID EFFLUX PUMP SUBUNIT-RELATED"/>
    <property type="match status" value="1"/>
</dbReference>
<dbReference type="Proteomes" id="UP000486351">
    <property type="component" value="Unassembled WGS sequence"/>
</dbReference>
<evidence type="ECO:0000313" key="18">
    <source>
        <dbReference type="EMBL" id="KAE9287502.1"/>
    </source>
</evidence>
<name>A0A6A3IZY9_9STRA</name>
<dbReference type="EMBL" id="QXFY01001856">
    <property type="protein sequence ID" value="KAE9308001.1"/>
    <property type="molecule type" value="Genomic_DNA"/>
</dbReference>
<dbReference type="Pfam" id="PF13499">
    <property type="entry name" value="EF-hand_7"/>
    <property type="match status" value="1"/>
</dbReference>
<evidence type="ECO:0000313" key="27">
    <source>
        <dbReference type="Proteomes" id="UP000476176"/>
    </source>
</evidence>
<evidence type="ECO:0000256" key="4">
    <source>
        <dbReference type="ARBA" id="ARBA00022837"/>
    </source>
</evidence>
<feature type="domain" description="EF-hand" evidence="9">
    <location>
        <begin position="990"/>
        <end position="1025"/>
    </location>
</feature>
<dbReference type="AlphaFoldDB" id="A0A6A3IZY9"/>
<evidence type="ECO:0000313" key="14">
    <source>
        <dbReference type="EMBL" id="KAE9108051.1"/>
    </source>
</evidence>
<dbReference type="EMBL" id="QXGF01001935">
    <property type="protein sequence ID" value="KAE8926980.1"/>
    <property type="molecule type" value="Genomic_DNA"/>
</dbReference>
<dbReference type="Proteomes" id="UP000460718">
    <property type="component" value="Unassembled WGS sequence"/>
</dbReference>
<evidence type="ECO:0000313" key="28">
    <source>
        <dbReference type="Proteomes" id="UP000486351"/>
    </source>
</evidence>
<dbReference type="EMBL" id="QXFX01001891">
    <property type="protein sequence ID" value="KAE9083362.1"/>
    <property type="molecule type" value="Genomic_DNA"/>
</dbReference>
<feature type="transmembrane region" description="Helical" evidence="8">
    <location>
        <begin position="283"/>
        <end position="307"/>
    </location>
</feature>
<evidence type="ECO:0000256" key="3">
    <source>
        <dbReference type="ARBA" id="ARBA00022692"/>
    </source>
</evidence>
<evidence type="ECO:0000313" key="10">
    <source>
        <dbReference type="EMBL" id="KAE8926980.1"/>
    </source>
</evidence>
<dbReference type="OrthoDB" id="26525at2759"/>
<feature type="transmembrane region" description="Helical" evidence="8">
    <location>
        <begin position="654"/>
        <end position="671"/>
    </location>
</feature>
<evidence type="ECO:0000313" key="23">
    <source>
        <dbReference type="Proteomes" id="UP000440367"/>
    </source>
</evidence>
<dbReference type="GO" id="GO:0005509">
    <property type="term" value="F:calcium ion binding"/>
    <property type="evidence" value="ECO:0007669"/>
    <property type="project" value="InterPro"/>
</dbReference>
<evidence type="ECO:0000313" key="29">
    <source>
        <dbReference type="Proteomes" id="UP000488956"/>
    </source>
</evidence>
<feature type="transmembrane region" description="Helical" evidence="8">
    <location>
        <begin position="683"/>
        <end position="707"/>
    </location>
</feature>
<feature type="compositionally biased region" description="Polar residues" evidence="7">
    <location>
        <begin position="864"/>
        <end position="874"/>
    </location>
</feature>
<evidence type="ECO:0000313" key="24">
    <source>
        <dbReference type="Proteomes" id="UP000440732"/>
    </source>
</evidence>
<dbReference type="SMART" id="SM00054">
    <property type="entry name" value="EFh"/>
    <property type="match status" value="2"/>
</dbReference>
<dbReference type="FunFam" id="1.10.238.10:FF:000926">
    <property type="entry name" value="Uncharacterized protein"/>
    <property type="match status" value="1"/>
</dbReference>
<keyword evidence="21" id="KW-1185">Reference proteome</keyword>
<keyword evidence="6 8" id="KW-0472">Membrane</keyword>
<protein>
    <recommendedName>
        <fullName evidence="9">EF-hand domain-containing protein</fullName>
    </recommendedName>
</protein>
<keyword evidence="4" id="KW-0106">Calcium</keyword>
<dbReference type="PROSITE" id="PS50222">
    <property type="entry name" value="EF_HAND_2"/>
    <property type="match status" value="1"/>
</dbReference>
<feature type="transmembrane region" description="Helical" evidence="8">
    <location>
        <begin position="171"/>
        <end position="190"/>
    </location>
</feature>
<feature type="transmembrane region" description="Helical" evidence="8">
    <location>
        <begin position="244"/>
        <end position="263"/>
    </location>
</feature>
<comment type="caution">
    <text evidence="11">The sequence shown here is derived from an EMBL/GenBank/DDBJ whole genome shotgun (WGS) entry which is preliminary data.</text>
</comment>
<evidence type="ECO:0000256" key="5">
    <source>
        <dbReference type="ARBA" id="ARBA00022989"/>
    </source>
</evidence>
<keyword evidence="2" id="KW-1003">Cell membrane</keyword>
<feature type="region of interest" description="Disordered" evidence="7">
    <location>
        <begin position="1061"/>
        <end position="1105"/>
    </location>
</feature>
<evidence type="ECO:0000313" key="17">
    <source>
        <dbReference type="EMBL" id="KAE9196752.1"/>
    </source>
</evidence>
<dbReference type="Proteomes" id="UP000476176">
    <property type="component" value="Unassembled WGS sequence"/>
</dbReference>
<feature type="compositionally biased region" description="Low complexity" evidence="7">
    <location>
        <begin position="8"/>
        <end position="21"/>
    </location>
</feature>